<evidence type="ECO:0000256" key="1">
    <source>
        <dbReference type="SAM" id="MobiDB-lite"/>
    </source>
</evidence>
<dbReference type="EMBL" id="ML122260">
    <property type="protein sequence ID" value="RPD62068.1"/>
    <property type="molecule type" value="Genomic_DNA"/>
</dbReference>
<feature type="region of interest" description="Disordered" evidence="1">
    <location>
        <begin position="21"/>
        <end position="40"/>
    </location>
</feature>
<name>A0A5C2SFJ2_9APHY</name>
<reference evidence="2" key="1">
    <citation type="journal article" date="2018" name="Genome Biol. Evol.">
        <title>Genomics and development of Lentinus tigrinus, a white-rot wood-decaying mushroom with dimorphic fruiting bodies.</title>
        <authorList>
            <person name="Wu B."/>
            <person name="Xu Z."/>
            <person name="Knudson A."/>
            <person name="Carlson A."/>
            <person name="Chen N."/>
            <person name="Kovaka S."/>
            <person name="LaButti K."/>
            <person name="Lipzen A."/>
            <person name="Pennachio C."/>
            <person name="Riley R."/>
            <person name="Schakwitz W."/>
            <person name="Umezawa K."/>
            <person name="Ohm R.A."/>
            <person name="Grigoriev I.V."/>
            <person name="Nagy L.G."/>
            <person name="Gibbons J."/>
            <person name="Hibbett D."/>
        </authorList>
    </citation>
    <scope>NUCLEOTIDE SEQUENCE [LARGE SCALE GENOMIC DNA]</scope>
    <source>
        <strain evidence="2">ALCF2SS1-6</strain>
    </source>
</reference>
<evidence type="ECO:0000313" key="2">
    <source>
        <dbReference type="EMBL" id="RPD62068.1"/>
    </source>
</evidence>
<proteinExistence type="predicted"/>
<accession>A0A5C2SFJ2</accession>
<keyword evidence="3" id="KW-1185">Reference proteome</keyword>
<protein>
    <submittedName>
        <fullName evidence="2">Uncharacterized protein</fullName>
    </submittedName>
</protein>
<sequence length="147" mass="16062">MVGKVPSRVFAAPARRRRRLLSWPRPPPAPPHVCTGIARQQPVSDAVPAVPVVPRPRLDENSQLGPTSRRVIESRSRFVLPFCPAHCQRRRFGIRLSRPSTFPPAVGLAASDCQPFSPPCTQPVRPALPSEPSSPSPTPCPQSILFP</sequence>
<feature type="region of interest" description="Disordered" evidence="1">
    <location>
        <begin position="119"/>
        <end position="147"/>
    </location>
</feature>
<organism evidence="2 3">
    <name type="scientific">Lentinus tigrinus ALCF2SS1-6</name>
    <dbReference type="NCBI Taxonomy" id="1328759"/>
    <lineage>
        <taxon>Eukaryota</taxon>
        <taxon>Fungi</taxon>
        <taxon>Dikarya</taxon>
        <taxon>Basidiomycota</taxon>
        <taxon>Agaricomycotina</taxon>
        <taxon>Agaricomycetes</taxon>
        <taxon>Polyporales</taxon>
        <taxon>Polyporaceae</taxon>
        <taxon>Lentinus</taxon>
    </lineage>
</organism>
<feature type="region of interest" description="Disordered" evidence="1">
    <location>
        <begin position="49"/>
        <end position="69"/>
    </location>
</feature>
<evidence type="ECO:0000313" key="3">
    <source>
        <dbReference type="Proteomes" id="UP000313359"/>
    </source>
</evidence>
<gene>
    <name evidence="2" type="ORF">L227DRAFT_573940</name>
</gene>
<dbReference type="Proteomes" id="UP000313359">
    <property type="component" value="Unassembled WGS sequence"/>
</dbReference>
<dbReference type="AlphaFoldDB" id="A0A5C2SFJ2"/>